<feature type="domain" description="Type VI secretion system TssR-like VWA" evidence="4">
    <location>
        <begin position="287"/>
        <end position="582"/>
    </location>
</feature>
<sequence>MNYKFNSKVIGLVLIGAVSVTSCGIKKVPVKKTPSSSIIFKYEDNLLLSGFPKYSKPWIVFADKEKAVVYPTKNFDQADKKANFIEPFIVLRKKGDMYKVAKYEPGSIVENKIDKGLLKGYGWLHKDDLLLWNESLKNEVNGFRLKGILAINDKDVIEKSQKYIQNDSVLIYKEPSLINKADIKLPINDIVYIYKFSDDSKNALIGGVSILEVDQPDSKLYGWIDTKILSLWGERTGFKIKPTKEDNKIQLGVESPEGTSFNSVINSSKVTEVNDLGHINALGYVKRDNDFEIRYLDNVLDYRENKVYNVLGRAIYYNAYREILANNRKLNLVFVIDGSRENFSSLAALRSVVQDFELQMSKQDYFDQVTFSATYYNVDREYQKEYVNLSRDYNELSNALDKRFFSNTRATSNLSLSEAINDVNHMLISNLDQTNLVVVLGNTLDQKDKLNQSALINNLARINSRVVFYQLKANRNDNYNDFVLFGERVIMESSKEVSKNKKQKLVNHEDVLQTNQFDLSQGEMGIYRLDYPNNSMNQGAIVFPRKGEENRPILLQNVIEKTLSDIVLDNQNIDSTLTNFFKSPIGVSHTKVKSEYLPWYKQDKTYVSTDIAMPLIDKDYSFIVKGKLKKQDSNDYQNIEYGVLLDDFELEQIRNYYLSIYANVFRNNTLTNRRLIRRYMSVVRDKSLLHKGVSRSFLRENPMHIGLFQSTGLYLPQADSLSSMKLNKWKRKKIMNPIMLQHYFRSFKDYADKIVADKGNKEVMFNHHGTSFYWLSYKYLPVLDYSTSKEYDNSFDILPVELEKIKAGQENKDVLQGNSKEYIERVKKGMP</sequence>
<dbReference type="EMBL" id="FOFY01000011">
    <property type="protein sequence ID" value="SER25437.1"/>
    <property type="molecule type" value="Genomic_DNA"/>
</dbReference>
<evidence type="ECO:0008006" key="7">
    <source>
        <dbReference type="Google" id="ProtNLM"/>
    </source>
</evidence>
<dbReference type="AlphaFoldDB" id="A0AAJ5BES2"/>
<dbReference type="Pfam" id="PF20782">
    <property type="entry name" value="TssR_VWA"/>
    <property type="match status" value="1"/>
</dbReference>
<name>A0AAJ5BES2_MYRPR</name>
<dbReference type="KEGG" id="mpw:MPR_2085"/>
<dbReference type="Pfam" id="PF20780">
    <property type="entry name" value="TssR_M"/>
    <property type="match status" value="1"/>
</dbReference>
<evidence type="ECO:0000259" key="4">
    <source>
        <dbReference type="Pfam" id="PF20782"/>
    </source>
</evidence>
<dbReference type="InterPro" id="IPR040530">
    <property type="entry name" value="T6SS_TssR-like_N"/>
</dbReference>
<gene>
    <name evidence="5" type="ORF">SAMN04488089_111143</name>
</gene>
<dbReference type="PROSITE" id="PS51257">
    <property type="entry name" value="PROKAR_LIPOPROTEIN"/>
    <property type="match status" value="1"/>
</dbReference>
<feature type="domain" description="Type VI secretion system TssR-like second" evidence="2">
    <location>
        <begin position="146"/>
        <end position="229"/>
    </location>
</feature>
<dbReference type="InterPro" id="IPR049360">
    <property type="entry name" value="T6SS_TssR-like_VWA"/>
</dbReference>
<evidence type="ECO:0000313" key="6">
    <source>
        <dbReference type="Proteomes" id="UP000183496"/>
    </source>
</evidence>
<proteinExistence type="predicted"/>
<keyword evidence="6" id="KW-1185">Reference proteome</keyword>
<reference evidence="5 6" key="1">
    <citation type="submission" date="2016-10" db="EMBL/GenBank/DDBJ databases">
        <authorList>
            <person name="Varghese N."/>
            <person name="Submissions S."/>
        </authorList>
    </citation>
    <scope>NUCLEOTIDE SEQUENCE [LARGE SCALE GENOMIC DNA]</scope>
    <source>
        <strain evidence="6">DSM 19823 / KCTC 23066 / CCTCC M 208030 / D25</strain>
    </source>
</reference>
<organism evidence="5 6">
    <name type="scientific">Myroides profundi</name>
    <dbReference type="NCBI Taxonomy" id="480520"/>
    <lineage>
        <taxon>Bacteria</taxon>
        <taxon>Pseudomonadati</taxon>
        <taxon>Bacteroidota</taxon>
        <taxon>Flavobacteriia</taxon>
        <taxon>Flavobacteriales</taxon>
        <taxon>Flavobacteriaceae</taxon>
        <taxon>Myroides</taxon>
    </lineage>
</organism>
<evidence type="ECO:0000313" key="5">
    <source>
        <dbReference type="EMBL" id="SER25437.1"/>
    </source>
</evidence>
<evidence type="ECO:0000259" key="1">
    <source>
        <dbReference type="Pfam" id="PF17643"/>
    </source>
</evidence>
<dbReference type="Pfam" id="PF17643">
    <property type="entry name" value="TssR"/>
    <property type="match status" value="1"/>
</dbReference>
<protein>
    <recommendedName>
        <fullName evidence="7">VWFA domain-containing protein</fullName>
    </recommendedName>
</protein>
<dbReference type="InterPro" id="IPR049359">
    <property type="entry name" value="T6SS_TssR-like_dom_2"/>
</dbReference>
<feature type="domain" description="Type VI secretion system TssR-like C-terminal" evidence="3">
    <location>
        <begin position="640"/>
        <end position="781"/>
    </location>
</feature>
<evidence type="ECO:0000259" key="2">
    <source>
        <dbReference type="Pfam" id="PF20780"/>
    </source>
</evidence>
<dbReference type="InterPro" id="IPR036465">
    <property type="entry name" value="vWFA_dom_sf"/>
</dbReference>
<evidence type="ECO:0000259" key="3">
    <source>
        <dbReference type="Pfam" id="PF20781"/>
    </source>
</evidence>
<dbReference type="Proteomes" id="UP000183496">
    <property type="component" value="Unassembled WGS sequence"/>
</dbReference>
<dbReference type="RefSeq" id="WP_052472705.1">
    <property type="nucleotide sequence ID" value="NZ_CP010817.1"/>
</dbReference>
<comment type="caution">
    <text evidence="5">The sequence shown here is derived from an EMBL/GenBank/DDBJ whole genome shotgun (WGS) entry which is preliminary data.</text>
</comment>
<dbReference type="Pfam" id="PF20781">
    <property type="entry name" value="TssR_C"/>
    <property type="match status" value="1"/>
</dbReference>
<accession>A0AAJ5BES2</accession>
<dbReference type="SUPFAM" id="SSF53300">
    <property type="entry name" value="vWA-like"/>
    <property type="match status" value="1"/>
</dbReference>
<dbReference type="InterPro" id="IPR049358">
    <property type="entry name" value="T6SS_TssR-like_C"/>
</dbReference>
<feature type="domain" description="Type VI secretion system TssR-like N-terminal barrel" evidence="1">
    <location>
        <begin position="31"/>
        <end position="131"/>
    </location>
</feature>